<reference evidence="1 2" key="1">
    <citation type="submission" date="2013-09" db="EMBL/GenBank/DDBJ databases">
        <title>High correlation between genotypes and phenotypes of environmental bacteria Comamonas testosteroni strains.</title>
        <authorList>
            <person name="Liu L."/>
            <person name="Zhu W."/>
            <person name="Xia X."/>
            <person name="Xu B."/>
            <person name="Luo M."/>
            <person name="Wang G."/>
        </authorList>
    </citation>
    <scope>NUCLEOTIDE SEQUENCE [LARGE SCALE GENOMIC DNA]</scope>
    <source>
        <strain evidence="1 2">JL14</strain>
    </source>
</reference>
<dbReference type="EMBL" id="AWTN01000105">
    <property type="protein sequence ID" value="KGG88096.1"/>
    <property type="molecule type" value="Genomic_DNA"/>
</dbReference>
<proteinExistence type="predicted"/>
<comment type="caution">
    <text evidence="1">The sequence shown here is derived from an EMBL/GenBank/DDBJ whole genome shotgun (WGS) entry which is preliminary data.</text>
</comment>
<sequence>MNKAVRAGTVSNNVIDAIHMLESVGLSEDCLWLGMPAQHAYWQSSGLETPKLVGDSEDLDVHLVFVRRKVDAMSLNKL</sequence>
<evidence type="ECO:0000313" key="2">
    <source>
        <dbReference type="Proteomes" id="UP000029567"/>
    </source>
</evidence>
<dbReference type="AlphaFoldDB" id="A0A0E3BHE5"/>
<name>A0A0E3BHE5_9BURK</name>
<organism evidence="1 2">
    <name type="scientific">Comamonas thiooxydans</name>
    <dbReference type="NCBI Taxonomy" id="363952"/>
    <lineage>
        <taxon>Bacteria</taxon>
        <taxon>Pseudomonadati</taxon>
        <taxon>Pseudomonadota</taxon>
        <taxon>Betaproteobacteria</taxon>
        <taxon>Burkholderiales</taxon>
        <taxon>Comamonadaceae</taxon>
        <taxon>Comamonas</taxon>
    </lineage>
</organism>
<dbReference type="RefSeq" id="WP_034381369.1">
    <property type="nucleotide sequence ID" value="NZ_AWTN01000105.1"/>
</dbReference>
<dbReference type="Proteomes" id="UP000029567">
    <property type="component" value="Unassembled WGS sequence"/>
</dbReference>
<evidence type="ECO:0000313" key="1">
    <source>
        <dbReference type="EMBL" id="KGG88096.1"/>
    </source>
</evidence>
<accession>A0A0E3BHE5</accession>
<gene>
    <name evidence="1" type="ORF">P245_18155</name>
</gene>
<protein>
    <submittedName>
        <fullName evidence="1">Uncharacterized protein</fullName>
    </submittedName>
</protein>